<gene>
    <name evidence="2" type="ORF">OCOJLMKI_4546</name>
</gene>
<proteinExistence type="predicted"/>
<feature type="compositionally biased region" description="Gly residues" evidence="1">
    <location>
        <begin position="99"/>
        <end position="141"/>
    </location>
</feature>
<evidence type="ECO:0000313" key="2">
    <source>
        <dbReference type="EMBL" id="GJD97317.1"/>
    </source>
</evidence>
<keyword evidence="3" id="KW-1185">Reference proteome</keyword>
<dbReference type="EMBL" id="BPQP01000088">
    <property type="protein sequence ID" value="GJD97317.1"/>
    <property type="molecule type" value="Genomic_DNA"/>
</dbReference>
<sequence>MLAPYLHLMAKSGVPCATLALGTGATRLRFPPDLIVRCYQWGFSMRTKLFVMRLGFAALLAMNAGPSYAGSNDSPGVKKLPAPDAKSVGSGIPSQPPGNGIGGNNPGSMGSTGGQGTSGGNMKEGGNGGSNAGPTGSGSPGTGANQPRGQSGQ</sequence>
<organism evidence="2 3">
    <name type="scientific">Methylobacterium iners</name>
    <dbReference type="NCBI Taxonomy" id="418707"/>
    <lineage>
        <taxon>Bacteria</taxon>
        <taxon>Pseudomonadati</taxon>
        <taxon>Pseudomonadota</taxon>
        <taxon>Alphaproteobacteria</taxon>
        <taxon>Hyphomicrobiales</taxon>
        <taxon>Methylobacteriaceae</taxon>
        <taxon>Methylobacterium</taxon>
    </lineage>
</organism>
<feature type="region of interest" description="Disordered" evidence="1">
    <location>
        <begin position="68"/>
        <end position="153"/>
    </location>
</feature>
<evidence type="ECO:0000313" key="3">
    <source>
        <dbReference type="Proteomes" id="UP001055125"/>
    </source>
</evidence>
<evidence type="ECO:0000256" key="1">
    <source>
        <dbReference type="SAM" id="MobiDB-lite"/>
    </source>
</evidence>
<reference evidence="2" key="2">
    <citation type="submission" date="2021-08" db="EMBL/GenBank/DDBJ databases">
        <authorList>
            <person name="Tani A."/>
            <person name="Ola A."/>
            <person name="Ogura Y."/>
            <person name="Katsura K."/>
            <person name="Hayashi T."/>
        </authorList>
    </citation>
    <scope>NUCLEOTIDE SEQUENCE</scope>
    <source>
        <strain evidence="2">DSM 19015</strain>
    </source>
</reference>
<accession>A0ABQ4S6B3</accession>
<dbReference type="Proteomes" id="UP001055125">
    <property type="component" value="Unassembled WGS sequence"/>
</dbReference>
<name>A0ABQ4S6B3_9HYPH</name>
<protein>
    <submittedName>
        <fullName evidence="2">Uncharacterized protein</fullName>
    </submittedName>
</protein>
<comment type="caution">
    <text evidence="2">The sequence shown here is derived from an EMBL/GenBank/DDBJ whole genome shotgun (WGS) entry which is preliminary data.</text>
</comment>
<reference evidence="2" key="1">
    <citation type="journal article" date="2021" name="Front. Microbiol.">
        <title>Comprehensive Comparative Genomics and Phenotyping of Methylobacterium Species.</title>
        <authorList>
            <person name="Alessa O."/>
            <person name="Ogura Y."/>
            <person name="Fujitani Y."/>
            <person name="Takami H."/>
            <person name="Hayashi T."/>
            <person name="Sahin N."/>
            <person name="Tani A."/>
        </authorList>
    </citation>
    <scope>NUCLEOTIDE SEQUENCE</scope>
    <source>
        <strain evidence="2">DSM 19015</strain>
    </source>
</reference>